<feature type="domain" description="Amidohydrolase-related" evidence="2">
    <location>
        <begin position="4"/>
        <end position="277"/>
    </location>
</feature>
<comment type="caution">
    <text evidence="3">The sequence shown here is derived from an EMBL/GenBank/DDBJ whole genome shotgun (WGS) entry which is preliminary data.</text>
</comment>
<keyword evidence="4" id="KW-1185">Reference proteome</keyword>
<dbReference type="InterPro" id="IPR006680">
    <property type="entry name" value="Amidohydro-rel"/>
</dbReference>
<evidence type="ECO:0000259" key="2">
    <source>
        <dbReference type="Pfam" id="PF04909"/>
    </source>
</evidence>
<proteinExistence type="inferred from homology"/>
<evidence type="ECO:0000256" key="1">
    <source>
        <dbReference type="ARBA" id="ARBA00038310"/>
    </source>
</evidence>
<sequence>MERIDAHQHFWNYDPVKDTWITGNMAVIQRSFLPADLAPLLRANGVSGCIAVQADQSLAETHFLLDLAKEHPFIKGVVGWVDLKDVHIEEKLAHLSLFPRLKGFRHILEAESDPHFMLSPTFIRGVAALYKFDFSYDLLVKPKQLHTVIKFMDHFSMHQRFVIDHLAKPYVVQKKTEPWASEIKTLAKYPNLYCKLSGMVTEAHWKHWKASDFTFYINHLLDTFGPERLLFGSDWPVCLLAAQYEQVVELLDKHLTKLSVDEQEMIWCKNAERFYRL</sequence>
<dbReference type="SUPFAM" id="SSF51556">
    <property type="entry name" value="Metallo-dependent hydrolases"/>
    <property type="match status" value="1"/>
</dbReference>
<dbReference type="Gene3D" id="3.20.20.140">
    <property type="entry name" value="Metal-dependent hydrolases"/>
    <property type="match status" value="1"/>
</dbReference>
<gene>
    <name evidence="3" type="ORF">GCM10023231_33300</name>
</gene>
<comment type="similarity">
    <text evidence="1">Belongs to the metallo-dependent hydrolases superfamily.</text>
</comment>
<evidence type="ECO:0000313" key="4">
    <source>
        <dbReference type="Proteomes" id="UP001501411"/>
    </source>
</evidence>
<dbReference type="EMBL" id="BAABIQ010000042">
    <property type="protein sequence ID" value="GAA4801803.1"/>
    <property type="molecule type" value="Genomic_DNA"/>
</dbReference>
<dbReference type="Proteomes" id="UP001501411">
    <property type="component" value="Unassembled WGS sequence"/>
</dbReference>
<protein>
    <submittedName>
        <fullName evidence="3">Amidohydrolase family protein</fullName>
    </submittedName>
</protein>
<evidence type="ECO:0000313" key="3">
    <source>
        <dbReference type="EMBL" id="GAA4801803.1"/>
    </source>
</evidence>
<dbReference type="PANTHER" id="PTHR43569">
    <property type="entry name" value="AMIDOHYDROLASE"/>
    <property type="match status" value="1"/>
</dbReference>
<organism evidence="3 4">
    <name type="scientific">Olivibacter ginsenosidimutans</name>
    <dbReference type="NCBI Taxonomy" id="1176537"/>
    <lineage>
        <taxon>Bacteria</taxon>
        <taxon>Pseudomonadati</taxon>
        <taxon>Bacteroidota</taxon>
        <taxon>Sphingobacteriia</taxon>
        <taxon>Sphingobacteriales</taxon>
        <taxon>Sphingobacteriaceae</taxon>
        <taxon>Olivibacter</taxon>
    </lineage>
</organism>
<accession>A0ABP9BY41</accession>
<reference evidence="4" key="1">
    <citation type="journal article" date="2019" name="Int. J. Syst. Evol. Microbiol.">
        <title>The Global Catalogue of Microorganisms (GCM) 10K type strain sequencing project: providing services to taxonomists for standard genome sequencing and annotation.</title>
        <authorList>
            <consortium name="The Broad Institute Genomics Platform"/>
            <consortium name="The Broad Institute Genome Sequencing Center for Infectious Disease"/>
            <person name="Wu L."/>
            <person name="Ma J."/>
        </authorList>
    </citation>
    <scope>NUCLEOTIDE SEQUENCE [LARGE SCALE GENOMIC DNA]</scope>
    <source>
        <strain evidence="4">JCM 18200</strain>
    </source>
</reference>
<dbReference type="Pfam" id="PF04909">
    <property type="entry name" value="Amidohydro_2"/>
    <property type="match status" value="1"/>
</dbReference>
<name>A0ABP9BY41_9SPHI</name>
<dbReference type="InterPro" id="IPR052350">
    <property type="entry name" value="Metallo-dep_Lactonases"/>
</dbReference>
<dbReference type="InterPro" id="IPR032466">
    <property type="entry name" value="Metal_Hydrolase"/>
</dbReference>
<dbReference type="RefSeq" id="WP_345233404.1">
    <property type="nucleotide sequence ID" value="NZ_BAABIQ010000042.1"/>
</dbReference>
<dbReference type="PANTHER" id="PTHR43569:SF2">
    <property type="entry name" value="AMIDOHYDROLASE-RELATED DOMAIN-CONTAINING PROTEIN"/>
    <property type="match status" value="1"/>
</dbReference>